<evidence type="ECO:0000256" key="1">
    <source>
        <dbReference type="SAM" id="MobiDB-lite"/>
    </source>
</evidence>
<feature type="region of interest" description="Disordered" evidence="1">
    <location>
        <begin position="253"/>
        <end position="291"/>
    </location>
</feature>
<accession>A0A0G4G4N7</accession>
<feature type="region of interest" description="Disordered" evidence="1">
    <location>
        <begin position="91"/>
        <end position="113"/>
    </location>
</feature>
<reference evidence="3" key="1">
    <citation type="submission" date="2014-11" db="EMBL/GenBank/DDBJ databases">
        <authorList>
            <person name="Otto D Thomas"/>
            <person name="Naeem Raeece"/>
        </authorList>
    </citation>
    <scope>NUCLEOTIDE SEQUENCE</scope>
</reference>
<dbReference type="EMBL" id="CDMZ01000868">
    <property type="protein sequence ID" value="CEM22965.1"/>
    <property type="molecule type" value="Genomic_DNA"/>
</dbReference>
<name>A0A0G4G4N7_9ALVE</name>
<evidence type="ECO:0000256" key="2">
    <source>
        <dbReference type="SAM" id="Phobius"/>
    </source>
</evidence>
<feature type="compositionally biased region" description="Basic and acidic residues" evidence="1">
    <location>
        <begin position="221"/>
        <end position="233"/>
    </location>
</feature>
<protein>
    <submittedName>
        <fullName evidence="3">Uncharacterized protein</fullName>
    </submittedName>
</protein>
<sequence>MWGLQPGYWTSRCQISHSASFGNFVVCRCTCPDSERMFEDEKFPPSHHSPVSSSSSSFLEDGGCLDSVLSRLSLESLDGLSGWCANDLGRDAEGEGHSEEGVGGGGKETAKSSVGNVGDRLAFSATLCAYGAMSPPPQKNQEIFLVKYSPISERSVGEKGPRGIYVERGDGDGNVLPLLAVCSENWARKEEEKEECEGEFERGRTRTTGCAPAGVLADQSSSEREARDWREMESASERRDSWAFLVTWGGEGHKEGQGGVSLNTSGDRVGGTEEGENGTGEDGEKGGKRSGFAALRDRGRSVQKFAVDRMSRLAESLEGPKQERRKERVILFVGLSLVALDLLSDAAVAGIMLNIGRASSRFHWYGVTVGGLTVMDLANVWLVREDLSQQFGGLPIEGVQGGEKTARGWGVRLAAFCLSLSEIVILILTCLTLDSYRGGSTLVMSICFTLLGVLWKFACFLFKAPCRREKKRGDTPKVPDRRTRSSRSTTKRESLSTSQETVVEQR</sequence>
<evidence type="ECO:0000313" key="3">
    <source>
        <dbReference type="EMBL" id="CEM22965.1"/>
    </source>
</evidence>
<feature type="compositionally biased region" description="Basic and acidic residues" evidence="1">
    <location>
        <begin position="471"/>
        <end position="483"/>
    </location>
</feature>
<feature type="transmembrane region" description="Helical" evidence="2">
    <location>
        <begin position="413"/>
        <end position="436"/>
    </location>
</feature>
<feature type="transmembrane region" description="Helical" evidence="2">
    <location>
        <begin position="442"/>
        <end position="462"/>
    </location>
</feature>
<dbReference type="VEuPathDB" id="CryptoDB:Cvel_20141"/>
<keyword evidence="2" id="KW-0472">Membrane</keyword>
<keyword evidence="2" id="KW-1133">Transmembrane helix</keyword>
<feature type="compositionally biased region" description="Basic and acidic residues" evidence="1">
    <location>
        <begin position="91"/>
        <end position="100"/>
    </location>
</feature>
<organism evidence="3">
    <name type="scientific">Chromera velia CCMP2878</name>
    <dbReference type="NCBI Taxonomy" id="1169474"/>
    <lineage>
        <taxon>Eukaryota</taxon>
        <taxon>Sar</taxon>
        <taxon>Alveolata</taxon>
        <taxon>Colpodellida</taxon>
        <taxon>Chromeraceae</taxon>
        <taxon>Chromera</taxon>
    </lineage>
</organism>
<feature type="region of interest" description="Disordered" evidence="1">
    <location>
        <begin position="470"/>
        <end position="506"/>
    </location>
</feature>
<proteinExistence type="predicted"/>
<feature type="transmembrane region" description="Helical" evidence="2">
    <location>
        <begin position="362"/>
        <end position="382"/>
    </location>
</feature>
<feature type="region of interest" description="Disordered" evidence="1">
    <location>
        <begin position="205"/>
        <end position="233"/>
    </location>
</feature>
<dbReference type="AlphaFoldDB" id="A0A0G4G4N7"/>
<keyword evidence="2" id="KW-0812">Transmembrane</keyword>
<gene>
    <name evidence="3" type="ORF">Cvel_20141</name>
</gene>
<feature type="transmembrane region" description="Helical" evidence="2">
    <location>
        <begin position="329"/>
        <end position="356"/>
    </location>
</feature>